<dbReference type="EC" id="4.6.1.2" evidence="2"/>
<dbReference type="PROSITE" id="PS50011">
    <property type="entry name" value="PROTEIN_KINASE_DOM"/>
    <property type="match status" value="1"/>
</dbReference>
<dbReference type="InterPro" id="IPR011009">
    <property type="entry name" value="Kinase-like_dom_sf"/>
</dbReference>
<proteinExistence type="predicted"/>
<evidence type="ECO:0000313" key="10">
    <source>
        <dbReference type="Proteomes" id="UP001177023"/>
    </source>
</evidence>
<sequence>MGVLTNLPMLLVGALMVAPSGAAVKSIAVGDTTIAIPLTVAVLGASNCLKKDCDDLGLRYVLAAIQLASAEIGDIASANLTDVDNSTISDSLQYFNPLKTTLVNNQNGNPVAAAASAAKTAELSLVLGVSKSCSIEVSATAYYDKLTLPGSALCLLLQKFGWKNVGMIGPLSLDQFYSNVRTLLGTALTGCGVSQLLESRYDLTTSTAKISAKIVQDLQAARIFVAIDPTGQTCRHFLLTLVQEGKHATGDYFLLCYLQYNLVRAWIDQPDVAVMMGNENCITGARDYIDFSGFATGALNIYSIANYTIPTDGANQWGIWPIGGISVKADNDTALPRDRWFIIVICGAVAFICVLITIAALLYRRYRFERRLHSLAFLIDRKDIILKRHVNILSTRSLRSIHDFKDSFVGHDAKGSHFLIGEYGSGGPGGQGGFRRDSKMSHPGSVVGPAPMDVFGEILDAGPIKEHEDPLDARWSNIDGFAVGMHEGSLVGLKRVWKDDVELTREIRKEIIQIQECSHENLLAMKGLMLHTPNVFIVTEMANRGSLKEILDSDQLQLEPAFFYQMSKDIVTGLEFLHSSALGCHGRLKSTNCLIDSRWMVKLSSFGLRQLRDNEEDNEAWDQSQLWTAPELLRWSTNLSQYSSLLLAKADIYSLAIILYEIFGRAGPWGDEPLSSSDIVSRLKNHDNGGDKKPFRPDMATIKEAPQMVREMVSAGWAEDPLSRPTATQYKKKLRVLTSGMWVSLMCKYAVWRRDFKVPLKW</sequence>
<dbReference type="EMBL" id="CATQJA010002709">
    <property type="protein sequence ID" value="CAJ0586821.1"/>
    <property type="molecule type" value="Genomic_DNA"/>
</dbReference>
<evidence type="ECO:0000256" key="3">
    <source>
        <dbReference type="ARBA" id="ARBA00022741"/>
    </source>
</evidence>
<feature type="signal peptide" evidence="7">
    <location>
        <begin position="1"/>
        <end position="23"/>
    </location>
</feature>
<evidence type="ECO:0000256" key="6">
    <source>
        <dbReference type="SAM" id="Phobius"/>
    </source>
</evidence>
<dbReference type="PANTHER" id="PTHR11920">
    <property type="entry name" value="GUANYLYL CYCLASE"/>
    <property type="match status" value="1"/>
</dbReference>
<evidence type="ECO:0000256" key="4">
    <source>
        <dbReference type="ARBA" id="ARBA00023239"/>
    </source>
</evidence>
<organism evidence="9 10">
    <name type="scientific">Mesorhabditis spiculigera</name>
    <dbReference type="NCBI Taxonomy" id="96644"/>
    <lineage>
        <taxon>Eukaryota</taxon>
        <taxon>Metazoa</taxon>
        <taxon>Ecdysozoa</taxon>
        <taxon>Nematoda</taxon>
        <taxon>Chromadorea</taxon>
        <taxon>Rhabditida</taxon>
        <taxon>Rhabditina</taxon>
        <taxon>Rhabditomorpha</taxon>
        <taxon>Rhabditoidea</taxon>
        <taxon>Rhabditidae</taxon>
        <taxon>Mesorhabditinae</taxon>
        <taxon>Mesorhabditis</taxon>
    </lineage>
</organism>
<feature type="transmembrane region" description="Helical" evidence="6">
    <location>
        <begin position="340"/>
        <end position="363"/>
    </location>
</feature>
<evidence type="ECO:0000256" key="2">
    <source>
        <dbReference type="ARBA" id="ARBA00012202"/>
    </source>
</evidence>
<reference evidence="9" key="1">
    <citation type="submission" date="2023-06" db="EMBL/GenBank/DDBJ databases">
        <authorList>
            <person name="Delattre M."/>
        </authorList>
    </citation>
    <scope>NUCLEOTIDE SEQUENCE</scope>
    <source>
        <strain evidence="9">AF72</strain>
    </source>
</reference>
<dbReference type="GO" id="GO:0007168">
    <property type="term" value="P:receptor guanylyl cyclase signaling pathway"/>
    <property type="evidence" value="ECO:0007669"/>
    <property type="project" value="TreeGrafter"/>
</dbReference>
<dbReference type="Gene3D" id="1.10.510.10">
    <property type="entry name" value="Transferase(Phosphotransferase) domain 1"/>
    <property type="match status" value="1"/>
</dbReference>
<evidence type="ECO:0000259" key="8">
    <source>
        <dbReference type="PROSITE" id="PS50011"/>
    </source>
</evidence>
<dbReference type="GO" id="GO:0004383">
    <property type="term" value="F:guanylate cyclase activity"/>
    <property type="evidence" value="ECO:0007669"/>
    <property type="project" value="UniProtKB-EC"/>
</dbReference>
<comment type="caution">
    <text evidence="9">The sequence shown here is derived from an EMBL/GenBank/DDBJ whole genome shotgun (WGS) entry which is preliminary data.</text>
</comment>
<keyword evidence="6" id="KW-0812">Transmembrane</keyword>
<dbReference type="GO" id="GO:0004016">
    <property type="term" value="F:adenylate cyclase activity"/>
    <property type="evidence" value="ECO:0007669"/>
    <property type="project" value="TreeGrafter"/>
</dbReference>
<dbReference type="Proteomes" id="UP001177023">
    <property type="component" value="Unassembled WGS sequence"/>
</dbReference>
<dbReference type="GO" id="GO:0001653">
    <property type="term" value="F:peptide receptor activity"/>
    <property type="evidence" value="ECO:0007669"/>
    <property type="project" value="TreeGrafter"/>
</dbReference>
<keyword evidence="4" id="KW-0456">Lyase</keyword>
<keyword evidence="7" id="KW-0732">Signal</keyword>
<dbReference type="GO" id="GO:0005524">
    <property type="term" value="F:ATP binding"/>
    <property type="evidence" value="ECO:0007669"/>
    <property type="project" value="InterPro"/>
</dbReference>
<feature type="non-terminal residue" evidence="9">
    <location>
        <position position="1"/>
    </location>
</feature>
<feature type="chain" id="PRO_5041220630" description="guanylate cyclase" evidence="7">
    <location>
        <begin position="24"/>
        <end position="762"/>
    </location>
</feature>
<dbReference type="AlphaFoldDB" id="A0AA36GC43"/>
<dbReference type="InterPro" id="IPR028082">
    <property type="entry name" value="Peripla_BP_I"/>
</dbReference>
<dbReference type="InterPro" id="IPR001245">
    <property type="entry name" value="Ser-Thr/Tyr_kinase_cat_dom"/>
</dbReference>
<keyword evidence="10" id="KW-1185">Reference proteome</keyword>
<dbReference type="SUPFAM" id="SSF53822">
    <property type="entry name" value="Periplasmic binding protein-like I"/>
    <property type="match status" value="1"/>
</dbReference>
<dbReference type="InterPro" id="IPR000719">
    <property type="entry name" value="Prot_kinase_dom"/>
</dbReference>
<protein>
    <recommendedName>
        <fullName evidence="2">guanylate cyclase</fullName>
        <ecNumber evidence="2">4.6.1.2</ecNumber>
    </recommendedName>
</protein>
<dbReference type="PANTHER" id="PTHR11920:SF436">
    <property type="entry name" value="RECEPTOR-TYPE GUANYLATE CYCLASE GCY-15-RELATED"/>
    <property type="match status" value="1"/>
</dbReference>
<dbReference type="SUPFAM" id="SSF56112">
    <property type="entry name" value="Protein kinase-like (PK-like)"/>
    <property type="match status" value="1"/>
</dbReference>
<evidence type="ECO:0000256" key="7">
    <source>
        <dbReference type="SAM" id="SignalP"/>
    </source>
</evidence>
<name>A0AA36GC43_9BILA</name>
<keyword evidence="5" id="KW-0141">cGMP biosynthesis</keyword>
<dbReference type="Pfam" id="PF07714">
    <property type="entry name" value="PK_Tyr_Ser-Thr"/>
    <property type="match status" value="1"/>
</dbReference>
<accession>A0AA36GC43</accession>
<dbReference type="GO" id="GO:0004672">
    <property type="term" value="F:protein kinase activity"/>
    <property type="evidence" value="ECO:0007669"/>
    <property type="project" value="InterPro"/>
</dbReference>
<comment type="catalytic activity">
    <reaction evidence="1">
        <text>GTP = 3',5'-cyclic GMP + diphosphate</text>
        <dbReference type="Rhea" id="RHEA:13665"/>
        <dbReference type="ChEBI" id="CHEBI:33019"/>
        <dbReference type="ChEBI" id="CHEBI:37565"/>
        <dbReference type="ChEBI" id="CHEBI:57746"/>
        <dbReference type="EC" id="4.6.1.2"/>
    </reaction>
</comment>
<evidence type="ECO:0000256" key="5">
    <source>
        <dbReference type="ARBA" id="ARBA00023293"/>
    </source>
</evidence>
<dbReference type="InterPro" id="IPR050401">
    <property type="entry name" value="Cyclic_nucleotide_synthase"/>
</dbReference>
<keyword evidence="3" id="KW-0547">Nucleotide-binding</keyword>
<keyword evidence="6" id="KW-1133">Transmembrane helix</keyword>
<dbReference type="GO" id="GO:0005886">
    <property type="term" value="C:plasma membrane"/>
    <property type="evidence" value="ECO:0007669"/>
    <property type="project" value="TreeGrafter"/>
</dbReference>
<feature type="domain" description="Protein kinase" evidence="8">
    <location>
        <begin position="423"/>
        <end position="737"/>
    </location>
</feature>
<gene>
    <name evidence="9" type="ORF">MSPICULIGERA_LOCUS24805</name>
</gene>
<evidence type="ECO:0000256" key="1">
    <source>
        <dbReference type="ARBA" id="ARBA00001436"/>
    </source>
</evidence>
<keyword evidence="6" id="KW-0472">Membrane</keyword>
<evidence type="ECO:0000313" key="9">
    <source>
        <dbReference type="EMBL" id="CAJ0586821.1"/>
    </source>
</evidence>